<sequence length="211" mass="22708">MQTLQLLWWRDTSIKTTTEYSSFLRTLQPVGSTQLPPLNWQPVGTVQWSGALPGSIIAPGTFAIGGTSPSPVVSGFAALSSGSPVSIPTLAGGQAADLDFASFSLLPLLFLFFVAGVFAGAHCPFPLFRPRSPASQDRNKMTSPAEAAPNVAFPPAASPSAFLSSSRLHYYSPTRPPLPRPKSQKDFPRSNTVPRILPIHLTDMRHKFTFT</sequence>
<proteinExistence type="predicted"/>
<name>A0A8H7U771_MORIS</name>
<gene>
    <name evidence="3" type="ORF">INT43_004720</name>
</gene>
<organism evidence="3 4">
    <name type="scientific">Mortierella isabellina</name>
    <name type="common">Filamentous fungus</name>
    <name type="synonym">Umbelopsis isabellina</name>
    <dbReference type="NCBI Taxonomy" id="91625"/>
    <lineage>
        <taxon>Eukaryota</taxon>
        <taxon>Fungi</taxon>
        <taxon>Fungi incertae sedis</taxon>
        <taxon>Mucoromycota</taxon>
        <taxon>Mucoromycotina</taxon>
        <taxon>Umbelopsidomycetes</taxon>
        <taxon>Umbelopsidales</taxon>
        <taxon>Umbelopsidaceae</taxon>
        <taxon>Umbelopsis</taxon>
    </lineage>
</organism>
<evidence type="ECO:0000313" key="4">
    <source>
        <dbReference type="Proteomes" id="UP000654370"/>
    </source>
</evidence>
<feature type="region of interest" description="Disordered" evidence="1">
    <location>
        <begin position="133"/>
        <end position="152"/>
    </location>
</feature>
<dbReference type="Proteomes" id="UP000654370">
    <property type="component" value="Unassembled WGS sequence"/>
</dbReference>
<feature type="transmembrane region" description="Helical" evidence="2">
    <location>
        <begin position="108"/>
        <end position="128"/>
    </location>
</feature>
<protein>
    <submittedName>
        <fullName evidence="3">Uncharacterized protein</fullName>
    </submittedName>
</protein>
<keyword evidence="2" id="KW-1133">Transmembrane helix</keyword>
<accession>A0A8H7U771</accession>
<reference evidence="3" key="1">
    <citation type="submission" date="2020-12" db="EMBL/GenBank/DDBJ databases">
        <title>Metabolic potential, ecology and presence of endohyphal bacteria is reflected in genomic diversity of Mucoromycotina.</title>
        <authorList>
            <person name="Muszewska A."/>
            <person name="Okrasinska A."/>
            <person name="Steczkiewicz K."/>
            <person name="Drgas O."/>
            <person name="Orlowska M."/>
            <person name="Perlinska-Lenart U."/>
            <person name="Aleksandrzak-Piekarczyk T."/>
            <person name="Szatraj K."/>
            <person name="Zielenkiewicz U."/>
            <person name="Pilsyk S."/>
            <person name="Malc E."/>
            <person name="Mieczkowski P."/>
            <person name="Kruszewska J.S."/>
            <person name="Biernat P."/>
            <person name="Pawlowska J."/>
        </authorList>
    </citation>
    <scope>NUCLEOTIDE SEQUENCE</scope>
    <source>
        <strain evidence="3">WA0000067209</strain>
    </source>
</reference>
<evidence type="ECO:0000256" key="1">
    <source>
        <dbReference type="SAM" id="MobiDB-lite"/>
    </source>
</evidence>
<keyword evidence="4" id="KW-1185">Reference proteome</keyword>
<dbReference type="AlphaFoldDB" id="A0A8H7U771"/>
<evidence type="ECO:0000313" key="3">
    <source>
        <dbReference type="EMBL" id="KAG2173346.1"/>
    </source>
</evidence>
<evidence type="ECO:0000256" key="2">
    <source>
        <dbReference type="SAM" id="Phobius"/>
    </source>
</evidence>
<comment type="caution">
    <text evidence="3">The sequence shown here is derived from an EMBL/GenBank/DDBJ whole genome shotgun (WGS) entry which is preliminary data.</text>
</comment>
<dbReference type="EMBL" id="JAEPQZ010000015">
    <property type="protein sequence ID" value="KAG2173346.1"/>
    <property type="molecule type" value="Genomic_DNA"/>
</dbReference>
<keyword evidence="2" id="KW-0812">Transmembrane</keyword>
<keyword evidence="2" id="KW-0472">Membrane</keyword>